<dbReference type="InterPro" id="IPR019405">
    <property type="entry name" value="Lactonase_7-beta_prop"/>
</dbReference>
<dbReference type="PANTHER" id="PTHR30344:SF7">
    <property type="entry name" value="DUF2415 DOMAIN-CONTAINING PROTEIN"/>
    <property type="match status" value="1"/>
</dbReference>
<keyword evidence="3" id="KW-1185">Reference proteome</keyword>
<proteinExistence type="inferred from homology"/>
<dbReference type="Pfam" id="PF10282">
    <property type="entry name" value="Lactonase"/>
    <property type="match status" value="1"/>
</dbReference>
<name>A0AA38HBD9_9TREE</name>
<dbReference type="GO" id="GO:0017057">
    <property type="term" value="F:6-phosphogluconolactonase activity"/>
    <property type="evidence" value="ECO:0007669"/>
    <property type="project" value="TreeGrafter"/>
</dbReference>
<dbReference type="PANTHER" id="PTHR30344">
    <property type="entry name" value="6-PHOSPHOGLUCONOLACTONASE-RELATED"/>
    <property type="match status" value="1"/>
</dbReference>
<evidence type="ECO:0000313" key="2">
    <source>
        <dbReference type="EMBL" id="KAI9638078.1"/>
    </source>
</evidence>
<dbReference type="InterPro" id="IPR011045">
    <property type="entry name" value="N2O_reductase_N"/>
</dbReference>
<dbReference type="GeneID" id="77731205"/>
<dbReference type="InterPro" id="IPR015943">
    <property type="entry name" value="WD40/YVTN_repeat-like_dom_sf"/>
</dbReference>
<evidence type="ECO:0000256" key="1">
    <source>
        <dbReference type="ARBA" id="ARBA00005564"/>
    </source>
</evidence>
<dbReference type="Gene3D" id="2.130.10.10">
    <property type="entry name" value="YVTN repeat-like/Quinoprotein amine dehydrogenase"/>
    <property type="match status" value="1"/>
</dbReference>
<dbReference type="SUPFAM" id="SSF50974">
    <property type="entry name" value="Nitrous oxide reductase, N-terminal domain"/>
    <property type="match status" value="1"/>
</dbReference>
<reference evidence="2" key="1">
    <citation type="journal article" date="2022" name="G3 (Bethesda)">
        <title>High quality genome of the basidiomycete yeast Dioszegia hungarica PDD-24b-2 isolated from cloud water.</title>
        <authorList>
            <person name="Jarrige D."/>
            <person name="Haridas S."/>
            <person name="Bleykasten-Grosshans C."/>
            <person name="Joly M."/>
            <person name="Nadalig T."/>
            <person name="Sancelme M."/>
            <person name="Vuilleumier S."/>
            <person name="Grigoriev I.V."/>
            <person name="Amato P."/>
            <person name="Bringel F."/>
        </authorList>
    </citation>
    <scope>NUCLEOTIDE SEQUENCE</scope>
    <source>
        <strain evidence="2">PDD-24b-2</strain>
    </source>
</reference>
<dbReference type="AlphaFoldDB" id="A0AA38HBD9"/>
<protein>
    <submittedName>
        <fullName evidence="2">Lactonase, 7-bladed beta-propeller-domain-containing protein</fullName>
    </submittedName>
</protein>
<sequence length="378" mass="40851">MTYQLLAGGYRDTVTLFSFEASPSKIKVISDSPAPQNASWLEPSTQSTDAGRVVYSLSEDEKEGKGLSLIVKGDKVEVTAERMTNGAPAHVHLLKDGSGVIVANYVGGSAIYFPLDPSGALSKSSDSPNLVFPYPYKDTKAPNPDRQEASHIHHVVESKDGKFYVADLGSDRVWVVVREGESGLDIKGWLQAPAGAGPRHLALSPDEKHLYCLTELSHEVLIFSLSDSLPAHPKPDFKVSIIPPNVPSTHSKLMDSAEIQLNSAFPNVIYASNRLELHIHDDDSQKDLPKLDNPSKGDAVAVILLGEDGTTVESVKHVRTEADGIRAMKVSKDGKYVALAGQQGGGVEIWAVGGKRGDEWKLAAKEESIKQVTDIIWL</sequence>
<comment type="similarity">
    <text evidence="1">Belongs to the cycloisomerase 2 family.</text>
</comment>
<dbReference type="EMBL" id="JAKWFO010000003">
    <property type="protein sequence ID" value="KAI9638078.1"/>
    <property type="molecule type" value="Genomic_DNA"/>
</dbReference>
<gene>
    <name evidence="2" type="ORF">MKK02DRAFT_42465</name>
</gene>
<comment type="caution">
    <text evidence="2">The sequence shown here is derived from an EMBL/GenBank/DDBJ whole genome shotgun (WGS) entry which is preliminary data.</text>
</comment>
<evidence type="ECO:0000313" key="3">
    <source>
        <dbReference type="Proteomes" id="UP001164286"/>
    </source>
</evidence>
<dbReference type="RefSeq" id="XP_052947855.1">
    <property type="nucleotide sequence ID" value="XM_053092000.1"/>
</dbReference>
<dbReference type="Proteomes" id="UP001164286">
    <property type="component" value="Unassembled WGS sequence"/>
</dbReference>
<accession>A0AA38HBD9</accession>
<dbReference type="InterPro" id="IPR050282">
    <property type="entry name" value="Cycloisomerase_2"/>
</dbReference>
<organism evidence="2 3">
    <name type="scientific">Dioszegia hungarica</name>
    <dbReference type="NCBI Taxonomy" id="4972"/>
    <lineage>
        <taxon>Eukaryota</taxon>
        <taxon>Fungi</taxon>
        <taxon>Dikarya</taxon>
        <taxon>Basidiomycota</taxon>
        <taxon>Agaricomycotina</taxon>
        <taxon>Tremellomycetes</taxon>
        <taxon>Tremellales</taxon>
        <taxon>Bulleribasidiaceae</taxon>
        <taxon>Dioszegia</taxon>
    </lineage>
</organism>